<dbReference type="Proteomes" id="UP000235826">
    <property type="component" value="Chromosome"/>
</dbReference>
<evidence type="ECO:0000313" key="1">
    <source>
        <dbReference type="EMBL" id="AUP78725.1"/>
    </source>
</evidence>
<reference evidence="1 2" key="1">
    <citation type="submission" date="2018-01" db="EMBL/GenBank/DDBJ databases">
        <title>Complete genome sequence of Flavivirga eckloniae ECD14 isolated from seaweed Ecklonia cava.</title>
        <authorList>
            <person name="Lee J.H."/>
            <person name="Baik K.S."/>
            <person name="Seong C.N."/>
        </authorList>
    </citation>
    <scope>NUCLEOTIDE SEQUENCE [LARGE SCALE GENOMIC DNA]</scope>
    <source>
        <strain evidence="1 2">ECD14</strain>
    </source>
</reference>
<dbReference type="InterPro" id="IPR025990">
    <property type="entry name" value="zinc_ribbon_bacterial"/>
</dbReference>
<dbReference type="OrthoDB" id="9814566at2"/>
<keyword evidence="2" id="KW-1185">Reference proteome</keyword>
<dbReference type="EMBL" id="CP025791">
    <property type="protein sequence ID" value="AUP78725.1"/>
    <property type="molecule type" value="Genomic_DNA"/>
</dbReference>
<name>A0A2K9PNV9_9FLAO</name>
<dbReference type="Pfam" id="PF14255">
    <property type="entry name" value="Zn_ribbon_21"/>
    <property type="match status" value="1"/>
</dbReference>
<dbReference type="KEGG" id="fek:C1H87_08445"/>
<proteinExistence type="predicted"/>
<gene>
    <name evidence="1" type="ORF">C1H87_08445</name>
</gene>
<dbReference type="AlphaFoldDB" id="A0A2K9PNV9"/>
<organism evidence="1 2">
    <name type="scientific">Flavivirga eckloniae</name>
    <dbReference type="NCBI Taxonomy" id="1803846"/>
    <lineage>
        <taxon>Bacteria</taxon>
        <taxon>Pseudomonadati</taxon>
        <taxon>Bacteroidota</taxon>
        <taxon>Flavobacteriia</taxon>
        <taxon>Flavobacteriales</taxon>
        <taxon>Flavobacteriaceae</taxon>
        <taxon>Flavivirga</taxon>
    </lineage>
</organism>
<protein>
    <submittedName>
        <fullName evidence="1">CPXCG motif-containing cysteine-rich protein</fullName>
    </submittedName>
</protein>
<sequence length="60" mass="6997">MLEHFFTCPYCWETISMLVDNSISKQSYIEDCEVCCNPIQLNIQFLNSELIDFQAASIEQ</sequence>
<accession>A0A2K9PNV9</accession>
<evidence type="ECO:0000313" key="2">
    <source>
        <dbReference type="Proteomes" id="UP000235826"/>
    </source>
</evidence>
<dbReference type="RefSeq" id="WP_102755380.1">
    <property type="nucleotide sequence ID" value="NZ_CP025791.1"/>
</dbReference>
<dbReference type="SUPFAM" id="SSF57783">
    <property type="entry name" value="Zinc beta-ribbon"/>
    <property type="match status" value="1"/>
</dbReference>